<dbReference type="EMBL" id="JAPFFF010000007">
    <property type="protein sequence ID" value="KAK8885878.1"/>
    <property type="molecule type" value="Genomic_DNA"/>
</dbReference>
<dbReference type="SUPFAM" id="SSF54695">
    <property type="entry name" value="POZ domain"/>
    <property type="match status" value="1"/>
</dbReference>
<evidence type="ECO:0000313" key="2">
    <source>
        <dbReference type="EMBL" id="KAK8885878.1"/>
    </source>
</evidence>
<feature type="domain" description="BTB" evidence="1">
    <location>
        <begin position="10"/>
        <end position="100"/>
    </location>
</feature>
<keyword evidence="3" id="KW-1185">Reference proteome</keyword>
<name>A0ABR2K431_9EUKA</name>
<evidence type="ECO:0000259" key="1">
    <source>
        <dbReference type="Pfam" id="PF00651"/>
    </source>
</evidence>
<organism evidence="2 3">
    <name type="scientific">Tritrichomonas musculus</name>
    <dbReference type="NCBI Taxonomy" id="1915356"/>
    <lineage>
        <taxon>Eukaryota</taxon>
        <taxon>Metamonada</taxon>
        <taxon>Parabasalia</taxon>
        <taxon>Tritrichomonadida</taxon>
        <taxon>Tritrichomonadidae</taxon>
        <taxon>Tritrichomonas</taxon>
    </lineage>
</organism>
<protein>
    <recommendedName>
        <fullName evidence="1">BTB domain-containing protein</fullName>
    </recommendedName>
</protein>
<dbReference type="Pfam" id="PF00651">
    <property type="entry name" value="BTB"/>
    <property type="match status" value="1"/>
</dbReference>
<sequence>MENILEIENDYTITFNDTKYPINKELLYYYSPKLKEMIEKGNDNSLDLTNSSYLESSFASFIDACQNRPYSINPSNFYDIQNLSFYYQVKHIIDECNEFSQFCPIPDILIHRLLYKIRKHGKTQNVIFQISRYFSDLAQRKELLLVPQEYLEEIIKLSLKSDNQFKPDQSIIFKFLTTKYEQDEHIAHLFEYLDPNKFTIYELNWILDHPKINTDFISKCYDIRQKTKTINEQIKERQEKIDNYAQTLSELENHHHYHSISRHVQKLKDKYIKAKSETDEETVENTEYENQNDSDVFQEIEARIEAIFGKESGISEVEKQVNDNGNKLDLTESDAEDLRFLLGMTLQRLQSLK</sequence>
<dbReference type="InterPro" id="IPR011333">
    <property type="entry name" value="SKP1/BTB/POZ_sf"/>
</dbReference>
<dbReference type="Gene3D" id="3.30.710.10">
    <property type="entry name" value="Potassium Channel Kv1.1, Chain A"/>
    <property type="match status" value="1"/>
</dbReference>
<accession>A0ABR2K431</accession>
<dbReference type="InterPro" id="IPR000210">
    <property type="entry name" value="BTB/POZ_dom"/>
</dbReference>
<gene>
    <name evidence="2" type="ORF">M9Y10_041335</name>
</gene>
<comment type="caution">
    <text evidence="2">The sequence shown here is derived from an EMBL/GenBank/DDBJ whole genome shotgun (WGS) entry which is preliminary data.</text>
</comment>
<proteinExistence type="predicted"/>
<reference evidence="2 3" key="1">
    <citation type="submission" date="2024-04" db="EMBL/GenBank/DDBJ databases">
        <title>Tritrichomonas musculus Genome.</title>
        <authorList>
            <person name="Alves-Ferreira E."/>
            <person name="Grigg M."/>
            <person name="Lorenzi H."/>
            <person name="Galac M."/>
        </authorList>
    </citation>
    <scope>NUCLEOTIDE SEQUENCE [LARGE SCALE GENOMIC DNA]</scope>
    <source>
        <strain evidence="2 3">EAF2021</strain>
    </source>
</reference>
<evidence type="ECO:0000313" key="3">
    <source>
        <dbReference type="Proteomes" id="UP001470230"/>
    </source>
</evidence>
<dbReference type="Proteomes" id="UP001470230">
    <property type="component" value="Unassembled WGS sequence"/>
</dbReference>